<gene>
    <name evidence="3" type="ordered locus">Pro_1717</name>
</gene>
<protein>
    <submittedName>
        <fullName evidence="3">Uncharacterized membrane protein</fullName>
    </submittedName>
</protein>
<evidence type="ECO:0000256" key="1">
    <source>
        <dbReference type="SAM" id="MobiDB-lite"/>
    </source>
</evidence>
<dbReference type="AlphaFoldDB" id="Q7V9V7"/>
<dbReference type="InterPro" id="IPR021262">
    <property type="entry name" value="DUF2839"/>
</dbReference>
<keyword evidence="2" id="KW-0472">Membrane</keyword>
<dbReference type="EnsemblBacteria" id="AAQ00761">
    <property type="protein sequence ID" value="AAQ00761"/>
    <property type="gene ID" value="Pro_1717"/>
</dbReference>
<reference evidence="3 4" key="1">
    <citation type="journal article" date="2003" name="Proc. Natl. Acad. Sci. U.S.A.">
        <title>Genome sequence of the cyanobacterium Prochlorococcus marinus SS120, a nearly minimal oxyphototrophic genome.</title>
        <authorList>
            <person name="Dufresne A."/>
            <person name="Salanoubat M."/>
            <person name="Partensky F."/>
            <person name="Artiguenave F."/>
            <person name="Axmann I.M."/>
            <person name="Barbe V."/>
            <person name="Duprat S."/>
            <person name="Galperin M.Y."/>
            <person name="Koonin E.V."/>
            <person name="Le Gall F."/>
            <person name="Makarova K.S."/>
            <person name="Ostrowski M."/>
            <person name="Oztas S."/>
            <person name="Robert C."/>
            <person name="Rogozin I.B."/>
            <person name="Scanlan D.J."/>
            <person name="Tandeau de Marsac N."/>
            <person name="Weissenbach J."/>
            <person name="Wincker P."/>
            <person name="Wolf Y.I."/>
            <person name="Hess W.R."/>
        </authorList>
    </citation>
    <scope>NUCLEOTIDE SEQUENCE [LARGE SCALE GENOMIC DNA]</scope>
    <source>
        <strain evidence="4">SARG / CCMP1375 / SS120</strain>
    </source>
</reference>
<dbReference type="STRING" id="167539.Pro_1717"/>
<dbReference type="EMBL" id="AE017126">
    <property type="protein sequence ID" value="AAQ00761.1"/>
    <property type="molecule type" value="Genomic_DNA"/>
</dbReference>
<dbReference type="Pfam" id="PF10999">
    <property type="entry name" value="DUF2839"/>
    <property type="match status" value="1"/>
</dbReference>
<dbReference type="OrthoDB" id="541226at2"/>
<sequence>MGEARRRSKNDLGNQNPKNKHQVGKNDSPRIIDWLPLTVKQRNKFLEITVQGGWIGIGLLAVIWIVVRIVGPAAGWWVPADLH</sequence>
<dbReference type="Proteomes" id="UP000001420">
    <property type="component" value="Chromosome"/>
</dbReference>
<keyword evidence="2" id="KW-0812">Transmembrane</keyword>
<accession>Q7V9V7</accession>
<dbReference type="RefSeq" id="WP_011125866.1">
    <property type="nucleotide sequence ID" value="NC_005042.1"/>
</dbReference>
<evidence type="ECO:0000313" key="4">
    <source>
        <dbReference type="Proteomes" id="UP000001420"/>
    </source>
</evidence>
<dbReference type="eggNOG" id="ENOG5032YG9">
    <property type="taxonomic scope" value="Bacteria"/>
</dbReference>
<dbReference type="HOGENOM" id="CLU_186199_0_0_3"/>
<name>Q7V9V7_PROMA</name>
<keyword evidence="2" id="KW-1133">Transmembrane helix</keyword>
<evidence type="ECO:0000313" key="3">
    <source>
        <dbReference type="EMBL" id="AAQ00761.1"/>
    </source>
</evidence>
<keyword evidence="4" id="KW-1185">Reference proteome</keyword>
<dbReference type="PATRIC" id="fig|167539.5.peg.1812"/>
<dbReference type="KEGG" id="pma:Pro_1717"/>
<evidence type="ECO:0000256" key="2">
    <source>
        <dbReference type="SAM" id="Phobius"/>
    </source>
</evidence>
<feature type="region of interest" description="Disordered" evidence="1">
    <location>
        <begin position="1"/>
        <end position="28"/>
    </location>
</feature>
<feature type="transmembrane region" description="Helical" evidence="2">
    <location>
        <begin position="52"/>
        <end position="78"/>
    </location>
</feature>
<proteinExistence type="predicted"/>
<organism evidence="3 4">
    <name type="scientific">Prochlorococcus marinus (strain SARG / CCMP1375 / SS120)</name>
    <dbReference type="NCBI Taxonomy" id="167539"/>
    <lineage>
        <taxon>Bacteria</taxon>
        <taxon>Bacillati</taxon>
        <taxon>Cyanobacteriota</taxon>
        <taxon>Cyanophyceae</taxon>
        <taxon>Synechococcales</taxon>
        <taxon>Prochlorococcaceae</taxon>
        <taxon>Prochlorococcus</taxon>
    </lineage>
</organism>